<proteinExistence type="inferred from homology"/>
<evidence type="ECO:0000256" key="1">
    <source>
        <dbReference type="ARBA" id="ARBA00010541"/>
    </source>
</evidence>
<dbReference type="Pfam" id="PF17820">
    <property type="entry name" value="PDZ_6"/>
    <property type="match status" value="1"/>
</dbReference>
<sequence>TGSLYKLCGFPKCSRKSLGKGTTSVILLAAASIGALWHERSNGSIANSFSEMSIKMSPQLHHLLTDLWQQGLENNYQSATLTDISVSVDWFRRRFFNDALGTSLFSSNNFQAGSQNSEGTRPDSNYLTRSSISDAAAKVAPAVVNLTVTQGRSAGSGTIIDSNGTILTNAHVVAEFTTGGVAHKGKIAVTLQDGRSFEGEVINADFQTDVAVVKIYSKTPLPVAKLGSSRKLRAGDWVIALGCPLFLQNTVTAGIVSCVDRKSSDMGLGGGRREYLQIDCPINEGNSGGPLVNLDGEVVGVNTMKVLGADGMAFAIPIDSVINTVQQFKKHGRVVRPWLGMKMLDLNELIVAQLKERDPSFPDVIEGVLVPQVTPGSPADRAGFRTGDVVIQFDGKPIKSMKEIVEMMGDKVGVPFKVVVKRANNVQVTLTIVPQEASPNL</sequence>
<dbReference type="AlphaFoldDB" id="A0AA38FAT8"/>
<reference evidence="5 6" key="1">
    <citation type="journal article" date="2021" name="Nat. Plants">
        <title>The Taxus genome provides insights into paclitaxel biosynthesis.</title>
        <authorList>
            <person name="Xiong X."/>
            <person name="Gou J."/>
            <person name="Liao Q."/>
            <person name="Li Y."/>
            <person name="Zhou Q."/>
            <person name="Bi G."/>
            <person name="Li C."/>
            <person name="Du R."/>
            <person name="Wang X."/>
            <person name="Sun T."/>
            <person name="Guo L."/>
            <person name="Liang H."/>
            <person name="Lu P."/>
            <person name="Wu Y."/>
            <person name="Zhang Z."/>
            <person name="Ro D.K."/>
            <person name="Shang Y."/>
            <person name="Huang S."/>
            <person name="Yan J."/>
        </authorList>
    </citation>
    <scope>NUCLEOTIDE SEQUENCE [LARGE SCALE GENOMIC DNA]</scope>
    <source>
        <strain evidence="5">Ta-2019</strain>
    </source>
</reference>
<evidence type="ECO:0000256" key="3">
    <source>
        <dbReference type="ARBA" id="ARBA00022801"/>
    </source>
</evidence>
<dbReference type="Pfam" id="PF13365">
    <property type="entry name" value="Trypsin_2"/>
    <property type="match status" value="1"/>
</dbReference>
<dbReference type="InterPro" id="IPR036034">
    <property type="entry name" value="PDZ_sf"/>
</dbReference>
<dbReference type="InterPro" id="IPR009003">
    <property type="entry name" value="Peptidase_S1_PA"/>
</dbReference>
<dbReference type="SMART" id="SM00228">
    <property type="entry name" value="PDZ"/>
    <property type="match status" value="1"/>
</dbReference>
<name>A0AA38FAT8_TAXCH</name>
<evidence type="ECO:0000256" key="2">
    <source>
        <dbReference type="ARBA" id="ARBA00022670"/>
    </source>
</evidence>
<dbReference type="SUPFAM" id="SSF50494">
    <property type="entry name" value="Trypsin-like serine proteases"/>
    <property type="match status" value="1"/>
</dbReference>
<organism evidence="5 6">
    <name type="scientific">Taxus chinensis</name>
    <name type="common">Chinese yew</name>
    <name type="synonym">Taxus wallichiana var. chinensis</name>
    <dbReference type="NCBI Taxonomy" id="29808"/>
    <lineage>
        <taxon>Eukaryota</taxon>
        <taxon>Viridiplantae</taxon>
        <taxon>Streptophyta</taxon>
        <taxon>Embryophyta</taxon>
        <taxon>Tracheophyta</taxon>
        <taxon>Spermatophyta</taxon>
        <taxon>Pinopsida</taxon>
        <taxon>Pinidae</taxon>
        <taxon>Conifers II</taxon>
        <taxon>Cupressales</taxon>
        <taxon>Taxaceae</taxon>
        <taxon>Taxus</taxon>
    </lineage>
</organism>
<accession>A0AA38FAT8</accession>
<dbReference type="PANTHER" id="PTHR22939">
    <property type="entry name" value="SERINE PROTEASE FAMILY S1C HTRA-RELATED"/>
    <property type="match status" value="1"/>
</dbReference>
<evidence type="ECO:0000313" key="5">
    <source>
        <dbReference type="EMBL" id="KAH9295435.1"/>
    </source>
</evidence>
<comment type="similarity">
    <text evidence="1">Belongs to the peptidase S1C family.</text>
</comment>
<keyword evidence="6" id="KW-1185">Reference proteome</keyword>
<dbReference type="OMA" id="PAECAGS"/>
<dbReference type="GO" id="GO:0004252">
    <property type="term" value="F:serine-type endopeptidase activity"/>
    <property type="evidence" value="ECO:0007669"/>
    <property type="project" value="InterPro"/>
</dbReference>
<dbReference type="EMBL" id="JAHRHJ020000011">
    <property type="protein sequence ID" value="KAH9295435.1"/>
    <property type="molecule type" value="Genomic_DNA"/>
</dbReference>
<protein>
    <recommendedName>
        <fullName evidence="4">PDZ domain-containing protein</fullName>
    </recommendedName>
</protein>
<comment type="caution">
    <text evidence="5">The sequence shown here is derived from an EMBL/GenBank/DDBJ whole genome shotgun (WGS) entry which is preliminary data.</text>
</comment>
<evidence type="ECO:0000313" key="6">
    <source>
        <dbReference type="Proteomes" id="UP000824469"/>
    </source>
</evidence>
<keyword evidence="2" id="KW-0645">Protease</keyword>
<dbReference type="Proteomes" id="UP000824469">
    <property type="component" value="Unassembled WGS sequence"/>
</dbReference>
<dbReference type="Gene3D" id="2.40.10.120">
    <property type="match status" value="1"/>
</dbReference>
<gene>
    <name evidence="5" type="ORF">KI387_039023</name>
</gene>
<feature type="domain" description="PDZ" evidence="4">
    <location>
        <begin position="367"/>
        <end position="401"/>
    </location>
</feature>
<keyword evidence="3" id="KW-0378">Hydrolase</keyword>
<feature type="non-terminal residue" evidence="5">
    <location>
        <position position="1"/>
    </location>
</feature>
<dbReference type="Gene3D" id="2.30.42.10">
    <property type="match status" value="1"/>
</dbReference>
<dbReference type="PRINTS" id="PR00834">
    <property type="entry name" value="PROTEASES2C"/>
</dbReference>
<dbReference type="GO" id="GO:0006508">
    <property type="term" value="P:proteolysis"/>
    <property type="evidence" value="ECO:0007669"/>
    <property type="project" value="UniProtKB-KW"/>
</dbReference>
<dbReference type="PROSITE" id="PS50106">
    <property type="entry name" value="PDZ"/>
    <property type="match status" value="1"/>
</dbReference>
<dbReference type="CDD" id="cd23085">
    <property type="entry name" value="cpPDZ_AtDEGP14-like"/>
    <property type="match status" value="1"/>
</dbReference>
<dbReference type="InterPro" id="IPR001940">
    <property type="entry name" value="Peptidase_S1C"/>
</dbReference>
<dbReference type="PANTHER" id="PTHR22939:SF125">
    <property type="entry name" value="PROTEASE DO-LIKE 14-RELATED"/>
    <property type="match status" value="1"/>
</dbReference>
<dbReference type="InterPro" id="IPR001478">
    <property type="entry name" value="PDZ"/>
</dbReference>
<evidence type="ECO:0000259" key="4">
    <source>
        <dbReference type="PROSITE" id="PS50106"/>
    </source>
</evidence>
<dbReference type="InterPro" id="IPR041489">
    <property type="entry name" value="PDZ_6"/>
</dbReference>
<dbReference type="SUPFAM" id="SSF50156">
    <property type="entry name" value="PDZ domain-like"/>
    <property type="match status" value="1"/>
</dbReference>